<keyword evidence="5 6" id="KW-0472">Membrane</keyword>
<evidence type="ECO:0000256" key="2">
    <source>
        <dbReference type="ARBA" id="ARBA00022475"/>
    </source>
</evidence>
<proteinExistence type="predicted"/>
<sequence>MISTYFTGLTLMATLIMPIGMQNAFVLNQGIKRQHHLFVALFCSLADALFMSIGVWGGAKIFNSNPWLLMAIGILGAVFMFYYGFLCFKSAFKGGNDLAKDNASRSFKAIVLACCAFTILNPHVYIDTVVILGGFAANLTAAERPWFVFGGVSGSFIWFFGLSLLGQKLSPILSKPRNQQIIDFVIACMMWLLATYLLYYVAIN</sequence>
<feature type="transmembrane region" description="Helical" evidence="6">
    <location>
        <begin position="68"/>
        <end position="88"/>
    </location>
</feature>
<dbReference type="PANTHER" id="PTHR30086">
    <property type="entry name" value="ARGININE EXPORTER PROTEIN ARGO"/>
    <property type="match status" value="1"/>
</dbReference>
<dbReference type="Proteomes" id="UP001369082">
    <property type="component" value="Unassembled WGS sequence"/>
</dbReference>
<organism evidence="7 8">
    <name type="scientific">Psychromonas aquatilis</name>
    <dbReference type="NCBI Taxonomy" id="2005072"/>
    <lineage>
        <taxon>Bacteria</taxon>
        <taxon>Pseudomonadati</taxon>
        <taxon>Pseudomonadota</taxon>
        <taxon>Gammaproteobacteria</taxon>
        <taxon>Alteromonadales</taxon>
        <taxon>Psychromonadaceae</taxon>
        <taxon>Psychromonas</taxon>
    </lineage>
</organism>
<feature type="transmembrane region" description="Helical" evidence="6">
    <location>
        <begin position="109"/>
        <end position="126"/>
    </location>
</feature>
<gene>
    <name evidence="7" type="ORF">V6256_01470</name>
</gene>
<dbReference type="PANTHER" id="PTHR30086:SF20">
    <property type="entry name" value="ARGININE EXPORTER PROTEIN ARGO-RELATED"/>
    <property type="match status" value="1"/>
</dbReference>
<keyword evidence="4 6" id="KW-1133">Transmembrane helix</keyword>
<dbReference type="InterPro" id="IPR001123">
    <property type="entry name" value="LeuE-type"/>
</dbReference>
<feature type="transmembrane region" description="Helical" evidence="6">
    <location>
        <begin position="37"/>
        <end position="56"/>
    </location>
</feature>
<comment type="subcellular location">
    <subcellularLocation>
        <location evidence="1">Cell membrane</location>
        <topology evidence="1">Multi-pass membrane protein</topology>
    </subcellularLocation>
</comment>
<evidence type="ECO:0000256" key="6">
    <source>
        <dbReference type="SAM" id="Phobius"/>
    </source>
</evidence>
<evidence type="ECO:0000313" key="8">
    <source>
        <dbReference type="Proteomes" id="UP001369082"/>
    </source>
</evidence>
<accession>A0ABU9GLW5</accession>
<evidence type="ECO:0000256" key="3">
    <source>
        <dbReference type="ARBA" id="ARBA00022692"/>
    </source>
</evidence>
<feature type="transmembrane region" description="Helical" evidence="6">
    <location>
        <begin position="6"/>
        <end position="25"/>
    </location>
</feature>
<feature type="transmembrane region" description="Helical" evidence="6">
    <location>
        <begin position="146"/>
        <end position="169"/>
    </location>
</feature>
<protein>
    <submittedName>
        <fullName evidence="7">LysE/ArgO family amino acid transporter</fullName>
    </submittedName>
</protein>
<evidence type="ECO:0000256" key="4">
    <source>
        <dbReference type="ARBA" id="ARBA00022989"/>
    </source>
</evidence>
<dbReference type="EMBL" id="JBAKAZ010000004">
    <property type="protein sequence ID" value="MEL0628264.1"/>
    <property type="molecule type" value="Genomic_DNA"/>
</dbReference>
<keyword evidence="3 6" id="KW-0812">Transmembrane</keyword>
<evidence type="ECO:0000313" key="7">
    <source>
        <dbReference type="EMBL" id="MEL0628264.1"/>
    </source>
</evidence>
<comment type="caution">
    <text evidence="7">The sequence shown here is derived from an EMBL/GenBank/DDBJ whole genome shotgun (WGS) entry which is preliminary data.</text>
</comment>
<reference evidence="7 8" key="1">
    <citation type="submission" date="2024-02" db="EMBL/GenBank/DDBJ databases">
        <title>Bacteria isolated from the canopy kelp, Nereocystis luetkeana.</title>
        <authorList>
            <person name="Pfister C.A."/>
            <person name="Younker I.T."/>
            <person name="Light S.H."/>
        </authorList>
    </citation>
    <scope>NUCLEOTIDE SEQUENCE [LARGE SCALE GENOMIC DNA]</scope>
    <source>
        <strain evidence="7 8">TI.1.05</strain>
    </source>
</reference>
<keyword evidence="8" id="KW-1185">Reference proteome</keyword>
<name>A0ABU9GLW5_9GAMM</name>
<evidence type="ECO:0000256" key="1">
    <source>
        <dbReference type="ARBA" id="ARBA00004651"/>
    </source>
</evidence>
<feature type="transmembrane region" description="Helical" evidence="6">
    <location>
        <begin position="181"/>
        <end position="202"/>
    </location>
</feature>
<dbReference type="Pfam" id="PF01810">
    <property type="entry name" value="LysE"/>
    <property type="match status" value="1"/>
</dbReference>
<evidence type="ECO:0000256" key="5">
    <source>
        <dbReference type="ARBA" id="ARBA00023136"/>
    </source>
</evidence>
<dbReference type="RefSeq" id="WP_341596214.1">
    <property type="nucleotide sequence ID" value="NZ_JBAKAZ010000004.1"/>
</dbReference>
<keyword evidence="2" id="KW-1003">Cell membrane</keyword>